<evidence type="ECO:0000313" key="3">
    <source>
        <dbReference type="Proteomes" id="UP001190700"/>
    </source>
</evidence>
<dbReference type="Proteomes" id="UP001190700">
    <property type="component" value="Unassembled WGS sequence"/>
</dbReference>
<protein>
    <submittedName>
        <fullName evidence="2">Uncharacterized protein</fullName>
    </submittedName>
</protein>
<comment type="caution">
    <text evidence="2">The sequence shown here is derived from an EMBL/GenBank/DDBJ whole genome shotgun (WGS) entry which is preliminary data.</text>
</comment>
<proteinExistence type="predicted"/>
<reference evidence="2 3" key="1">
    <citation type="journal article" date="2015" name="Genome Biol. Evol.">
        <title>Comparative Genomics of a Bacterivorous Green Alga Reveals Evolutionary Causalities and Consequences of Phago-Mixotrophic Mode of Nutrition.</title>
        <authorList>
            <person name="Burns J.A."/>
            <person name="Paasch A."/>
            <person name="Narechania A."/>
            <person name="Kim E."/>
        </authorList>
    </citation>
    <scope>NUCLEOTIDE SEQUENCE [LARGE SCALE GENOMIC DNA]</scope>
    <source>
        <strain evidence="2 3">PLY_AMNH</strain>
    </source>
</reference>
<organism evidence="2 3">
    <name type="scientific">Cymbomonas tetramitiformis</name>
    <dbReference type="NCBI Taxonomy" id="36881"/>
    <lineage>
        <taxon>Eukaryota</taxon>
        <taxon>Viridiplantae</taxon>
        <taxon>Chlorophyta</taxon>
        <taxon>Pyramimonadophyceae</taxon>
        <taxon>Pyramimonadales</taxon>
        <taxon>Pyramimonadaceae</taxon>
        <taxon>Cymbomonas</taxon>
    </lineage>
</organism>
<dbReference type="EMBL" id="LGRX02009052">
    <property type="protein sequence ID" value="KAK3272288.1"/>
    <property type="molecule type" value="Genomic_DNA"/>
</dbReference>
<keyword evidence="3" id="KW-1185">Reference proteome</keyword>
<feature type="region of interest" description="Disordered" evidence="1">
    <location>
        <begin position="50"/>
        <end position="78"/>
    </location>
</feature>
<dbReference type="AlphaFoldDB" id="A0AAE0G6P1"/>
<accession>A0AAE0G6P1</accession>
<gene>
    <name evidence="2" type="ORF">CYMTET_19394</name>
</gene>
<evidence type="ECO:0000256" key="1">
    <source>
        <dbReference type="SAM" id="MobiDB-lite"/>
    </source>
</evidence>
<sequence>MTAIAPENTELASAVEAYAKQDAAEWLALMAEHSAGITPMYQRIDVNEGEDDGADARASQRKRKRAAALTDETAPSEGVRASITPPLIDVLRIVQQANLVRTGARPSRANNGVNVATVNEHLPRARAPEGRAADSAHASAAAAKTCVKDCRPWLTAASKTDDPALAYCLREYAIHVARDNAAFGTYMHTYVQGWSLFQCAALRAMDAARGKAHELLPIKGDARRAIKSLCKAATDAARALNDLHARARPVLLLMPSQYHDAYVAAADRVMKGLSTHPAVNRATFASVMCYCQVCGQVKNLAGAYYGMNKQTSHSVRFHSLRLRVPAEDTVRELYFCAKHQRAWMRTASTGELRMTVENVLSYINMTSALTTRITPLNASRTLAIRE</sequence>
<name>A0AAE0G6P1_9CHLO</name>
<evidence type="ECO:0000313" key="2">
    <source>
        <dbReference type="EMBL" id="KAK3272288.1"/>
    </source>
</evidence>